<accession>A0A2N5JCU3</accession>
<feature type="transmembrane region" description="Helical" evidence="6">
    <location>
        <begin position="382"/>
        <end position="402"/>
    </location>
</feature>
<evidence type="ECO:0000256" key="5">
    <source>
        <dbReference type="ARBA" id="ARBA00023136"/>
    </source>
</evidence>
<evidence type="ECO:0000256" key="6">
    <source>
        <dbReference type="SAM" id="Phobius"/>
    </source>
</evidence>
<evidence type="ECO:0000313" key="8">
    <source>
        <dbReference type="Proteomes" id="UP000235050"/>
    </source>
</evidence>
<organism evidence="7 8">
    <name type="scientific">Bifidobacterium margollesii</name>
    <dbReference type="NCBI Taxonomy" id="2020964"/>
    <lineage>
        <taxon>Bacteria</taxon>
        <taxon>Bacillati</taxon>
        <taxon>Actinomycetota</taxon>
        <taxon>Actinomycetes</taxon>
        <taxon>Bifidobacteriales</taxon>
        <taxon>Bifidobacteriaceae</taxon>
        <taxon>Bifidobacterium</taxon>
    </lineage>
</organism>
<feature type="transmembrane region" description="Helical" evidence="6">
    <location>
        <begin position="336"/>
        <end position="361"/>
    </location>
</feature>
<name>A0A2N5JCU3_9BIFI</name>
<dbReference type="RefSeq" id="WP_101614582.1">
    <property type="nucleotide sequence ID" value="NZ_NMWU01000002.1"/>
</dbReference>
<feature type="transmembrane region" description="Helical" evidence="6">
    <location>
        <begin position="465"/>
        <end position="483"/>
    </location>
</feature>
<protein>
    <submittedName>
        <fullName evidence="7">Amino acid permease</fullName>
    </submittedName>
</protein>
<evidence type="ECO:0000256" key="1">
    <source>
        <dbReference type="ARBA" id="ARBA00004141"/>
    </source>
</evidence>
<dbReference type="Pfam" id="PF13520">
    <property type="entry name" value="AA_permease_2"/>
    <property type="match status" value="1"/>
</dbReference>
<evidence type="ECO:0000256" key="3">
    <source>
        <dbReference type="ARBA" id="ARBA00022692"/>
    </source>
</evidence>
<dbReference type="EMBL" id="NMWU01000002">
    <property type="protein sequence ID" value="PLS32043.1"/>
    <property type="molecule type" value="Genomic_DNA"/>
</dbReference>
<evidence type="ECO:0000256" key="4">
    <source>
        <dbReference type="ARBA" id="ARBA00022989"/>
    </source>
</evidence>
<dbReference type="GO" id="GO:0016020">
    <property type="term" value="C:membrane"/>
    <property type="evidence" value="ECO:0007669"/>
    <property type="project" value="UniProtKB-SubCell"/>
</dbReference>
<feature type="transmembrane region" description="Helical" evidence="6">
    <location>
        <begin position="438"/>
        <end position="459"/>
    </location>
</feature>
<feature type="transmembrane region" description="Helical" evidence="6">
    <location>
        <begin position="60"/>
        <end position="82"/>
    </location>
</feature>
<keyword evidence="8" id="KW-1185">Reference proteome</keyword>
<sequence length="501" mass="54050">MNLLRTKTVEQTIAETDEADRKLKRNLKWWDLAIMGVAVAVGAGIFSVGAQAAAYHAGPAVILSFIIAGIVCGAAVMCYAEFASMIPVAGSAYTFTYTTVGEIVAWIIGWDLILEMLMAGSVISKYWGVYLNDFFRLMGWNLNTNVQIGSFVLDVAPIIIVAFFTTLLVFGTRLGARVDGAMTVLKIAIVFFVVIVGFFYVKASNFTPFIPPSQPADTVQTASSEVTGIWAQPLWQWATGMTPSIYGIPGILSGAALVFFAFIGFDVVATAAEETDNPKKSVPLGIGIGMLLIIIMYVAVAVVTTGMVSYRDLAKADSPSLATAFELVGANWAAKIISFGIVLGLATVVMVLLLGLTRIVFAMSRDGLLPRGLSKTGVHGTPAMLQIVCGVIVALVAAFFDIGVLSDMVNIGTLSAFTLVAISIPIMRRKRPDLKRSFTMPGNPWVPILIGLANLWLMLNLTVLTWARFVVWLIVGFIIYFVYGYRHSRLGLNQLKGDIVE</sequence>
<feature type="transmembrane region" description="Helical" evidence="6">
    <location>
        <begin position="284"/>
        <end position="310"/>
    </location>
</feature>
<feature type="transmembrane region" description="Helical" evidence="6">
    <location>
        <begin position="148"/>
        <end position="171"/>
    </location>
</feature>
<evidence type="ECO:0000256" key="2">
    <source>
        <dbReference type="ARBA" id="ARBA00022448"/>
    </source>
</evidence>
<comment type="caution">
    <text evidence="7">The sequence shown here is derived from an EMBL/GenBank/DDBJ whole genome shotgun (WGS) entry which is preliminary data.</text>
</comment>
<feature type="transmembrane region" description="Helical" evidence="6">
    <location>
        <begin position="245"/>
        <end position="272"/>
    </location>
</feature>
<comment type="subcellular location">
    <subcellularLocation>
        <location evidence="1">Membrane</location>
        <topology evidence="1">Multi-pass membrane protein</topology>
    </subcellularLocation>
</comment>
<dbReference type="GO" id="GO:0015171">
    <property type="term" value="F:amino acid transmembrane transporter activity"/>
    <property type="evidence" value="ECO:0007669"/>
    <property type="project" value="TreeGrafter"/>
</dbReference>
<keyword evidence="2" id="KW-0813">Transport</keyword>
<dbReference type="InterPro" id="IPR002293">
    <property type="entry name" value="AA/rel_permease1"/>
</dbReference>
<evidence type="ECO:0000313" key="7">
    <source>
        <dbReference type="EMBL" id="PLS32043.1"/>
    </source>
</evidence>
<dbReference type="Gene3D" id="1.20.1740.10">
    <property type="entry name" value="Amino acid/polyamine transporter I"/>
    <property type="match status" value="1"/>
</dbReference>
<keyword evidence="5 6" id="KW-0472">Membrane</keyword>
<dbReference type="AlphaFoldDB" id="A0A2N5JCU3"/>
<feature type="transmembrane region" description="Helical" evidence="6">
    <location>
        <begin position="29"/>
        <end position="54"/>
    </location>
</feature>
<keyword evidence="3 6" id="KW-0812">Transmembrane</keyword>
<reference evidence="7 8" key="1">
    <citation type="submission" date="2017-07" db="EMBL/GenBank/DDBJ databases">
        <title>Bifidobacterium novel species.</title>
        <authorList>
            <person name="Lugli G.A."/>
            <person name="Milani C."/>
            <person name="Duranti S."/>
            <person name="Mangifesta M."/>
        </authorList>
    </citation>
    <scope>NUCLEOTIDE SEQUENCE [LARGE SCALE GENOMIC DNA]</scope>
    <source>
        <strain evidence="8">Uis1B</strain>
    </source>
</reference>
<dbReference type="OrthoDB" id="9762947at2"/>
<feature type="transmembrane region" description="Helical" evidence="6">
    <location>
        <begin position="408"/>
        <end position="426"/>
    </location>
</feature>
<proteinExistence type="predicted"/>
<gene>
    <name evidence="7" type="ORF">Uis1B_0136</name>
</gene>
<feature type="transmembrane region" description="Helical" evidence="6">
    <location>
        <begin position="183"/>
        <end position="201"/>
    </location>
</feature>
<dbReference type="Proteomes" id="UP000235050">
    <property type="component" value="Unassembled WGS sequence"/>
</dbReference>
<dbReference type="PANTHER" id="PTHR43243:SF4">
    <property type="entry name" value="CATIONIC AMINO ACID TRANSPORTER 4"/>
    <property type="match status" value="1"/>
</dbReference>
<dbReference type="PANTHER" id="PTHR43243">
    <property type="entry name" value="INNER MEMBRANE TRANSPORTER YGJI-RELATED"/>
    <property type="match status" value="1"/>
</dbReference>
<keyword evidence="4 6" id="KW-1133">Transmembrane helix</keyword>
<dbReference type="PIRSF" id="PIRSF006060">
    <property type="entry name" value="AA_transporter"/>
    <property type="match status" value="1"/>
</dbReference>